<feature type="non-terminal residue" evidence="2">
    <location>
        <position position="122"/>
    </location>
</feature>
<protein>
    <recommendedName>
        <fullName evidence="1">F-box domain-containing protein</fullName>
    </recommendedName>
</protein>
<dbReference type="Gene3D" id="1.20.1280.50">
    <property type="match status" value="1"/>
</dbReference>
<reference evidence="2" key="1">
    <citation type="submission" date="2023-03" db="EMBL/GenBank/DDBJ databases">
        <title>Massive genome expansion in bonnet fungi (Mycena s.s.) driven by repeated elements and novel gene families across ecological guilds.</title>
        <authorList>
            <consortium name="Lawrence Berkeley National Laboratory"/>
            <person name="Harder C.B."/>
            <person name="Miyauchi S."/>
            <person name="Viragh M."/>
            <person name="Kuo A."/>
            <person name="Thoen E."/>
            <person name="Andreopoulos B."/>
            <person name="Lu D."/>
            <person name="Skrede I."/>
            <person name="Drula E."/>
            <person name="Henrissat B."/>
            <person name="Morin E."/>
            <person name="Kohler A."/>
            <person name="Barry K."/>
            <person name="LaButti K."/>
            <person name="Morin E."/>
            <person name="Salamov A."/>
            <person name="Lipzen A."/>
            <person name="Mereny Z."/>
            <person name="Hegedus B."/>
            <person name="Baldrian P."/>
            <person name="Stursova M."/>
            <person name="Weitz H."/>
            <person name="Taylor A."/>
            <person name="Grigoriev I.V."/>
            <person name="Nagy L.G."/>
            <person name="Martin F."/>
            <person name="Kauserud H."/>
        </authorList>
    </citation>
    <scope>NUCLEOTIDE SEQUENCE</scope>
    <source>
        <strain evidence="2">9284</strain>
    </source>
</reference>
<dbReference type="Proteomes" id="UP001221142">
    <property type="component" value="Unassembled WGS sequence"/>
</dbReference>
<proteinExistence type="predicted"/>
<accession>A0AAD7BD38</accession>
<evidence type="ECO:0000313" key="3">
    <source>
        <dbReference type="Proteomes" id="UP001221142"/>
    </source>
</evidence>
<name>A0AAD7BD38_9AGAR</name>
<dbReference type="Pfam" id="PF12937">
    <property type="entry name" value="F-box-like"/>
    <property type="match status" value="1"/>
</dbReference>
<feature type="domain" description="F-box" evidence="1">
    <location>
        <begin position="66"/>
        <end position="121"/>
    </location>
</feature>
<evidence type="ECO:0000259" key="1">
    <source>
        <dbReference type="Pfam" id="PF12937"/>
    </source>
</evidence>
<sequence>MRSSPVVHLLESNDPPDEREVALIHQFLHEIRQSLDEMKALPYPGPELDGLDRSFQAHLALLSLIRSIPGELLSHIFTYVSDRRKVGRCVIYVPPWRLGHICRSWRNAALSTQFLWRHIVIY</sequence>
<dbReference type="InterPro" id="IPR036047">
    <property type="entry name" value="F-box-like_dom_sf"/>
</dbReference>
<organism evidence="2 3">
    <name type="scientific">Roridomyces roridus</name>
    <dbReference type="NCBI Taxonomy" id="1738132"/>
    <lineage>
        <taxon>Eukaryota</taxon>
        <taxon>Fungi</taxon>
        <taxon>Dikarya</taxon>
        <taxon>Basidiomycota</taxon>
        <taxon>Agaricomycotina</taxon>
        <taxon>Agaricomycetes</taxon>
        <taxon>Agaricomycetidae</taxon>
        <taxon>Agaricales</taxon>
        <taxon>Marasmiineae</taxon>
        <taxon>Mycenaceae</taxon>
        <taxon>Roridomyces</taxon>
    </lineage>
</organism>
<comment type="caution">
    <text evidence="2">The sequence shown here is derived from an EMBL/GenBank/DDBJ whole genome shotgun (WGS) entry which is preliminary data.</text>
</comment>
<keyword evidence="3" id="KW-1185">Reference proteome</keyword>
<gene>
    <name evidence="2" type="ORF">FB45DRAFT_756422</name>
</gene>
<dbReference type="SUPFAM" id="SSF81383">
    <property type="entry name" value="F-box domain"/>
    <property type="match status" value="1"/>
</dbReference>
<evidence type="ECO:0000313" key="2">
    <source>
        <dbReference type="EMBL" id="KAJ7617802.1"/>
    </source>
</evidence>
<dbReference type="EMBL" id="JARKIF010000020">
    <property type="protein sequence ID" value="KAJ7617802.1"/>
    <property type="molecule type" value="Genomic_DNA"/>
</dbReference>
<dbReference type="AlphaFoldDB" id="A0AAD7BD38"/>
<dbReference type="InterPro" id="IPR001810">
    <property type="entry name" value="F-box_dom"/>
</dbReference>